<dbReference type="KEGG" id="umr:103660760"/>
<dbReference type="Proteomes" id="UP000261680">
    <property type="component" value="Unplaced"/>
</dbReference>
<accession>A0A8M1FWN0</accession>
<evidence type="ECO:0000256" key="1">
    <source>
        <dbReference type="SAM" id="MobiDB-lite"/>
    </source>
</evidence>
<organism evidence="2 3">
    <name type="scientific">Ursus maritimus</name>
    <name type="common">Polar bear</name>
    <name type="synonym">Thalarctos maritimus</name>
    <dbReference type="NCBI Taxonomy" id="29073"/>
    <lineage>
        <taxon>Eukaryota</taxon>
        <taxon>Metazoa</taxon>
        <taxon>Chordata</taxon>
        <taxon>Craniata</taxon>
        <taxon>Vertebrata</taxon>
        <taxon>Euteleostomi</taxon>
        <taxon>Mammalia</taxon>
        <taxon>Eutheria</taxon>
        <taxon>Laurasiatheria</taxon>
        <taxon>Carnivora</taxon>
        <taxon>Caniformia</taxon>
        <taxon>Ursidae</taxon>
        <taxon>Ursus</taxon>
    </lineage>
</organism>
<evidence type="ECO:0000313" key="3">
    <source>
        <dbReference type="RefSeq" id="XP_040486572.1"/>
    </source>
</evidence>
<keyword evidence="2" id="KW-1185">Reference proteome</keyword>
<proteinExistence type="predicted"/>
<gene>
    <name evidence="3" type="primary">LOC103660760</name>
</gene>
<dbReference type="AlphaFoldDB" id="A0A8M1FWN0"/>
<evidence type="ECO:0000313" key="2">
    <source>
        <dbReference type="Proteomes" id="UP000261680"/>
    </source>
</evidence>
<dbReference type="GeneID" id="103660760"/>
<name>A0A8M1FWN0_URSMA</name>
<dbReference type="RefSeq" id="XP_040486572.1">
    <property type="nucleotide sequence ID" value="XM_040630638.1"/>
</dbReference>
<feature type="region of interest" description="Disordered" evidence="1">
    <location>
        <begin position="95"/>
        <end position="114"/>
    </location>
</feature>
<protein>
    <submittedName>
        <fullName evidence="3">Uncharacterized protein LOC103660760</fullName>
    </submittedName>
</protein>
<reference evidence="3" key="1">
    <citation type="submission" date="2025-08" db="UniProtKB">
        <authorList>
            <consortium name="RefSeq"/>
        </authorList>
    </citation>
    <scope>IDENTIFICATION</scope>
    <source>
        <tissue evidence="3">Whole blood</tissue>
    </source>
</reference>
<sequence length="283" mass="31254">MRKKTSLQDLAQTYPSCHSSRHTTNPAVRKAPVTRLSHTADAATFQASADIPTAEGGLTPSAGFRTASFFIFVFGQNEIPALGWTRQCPLGFQTQPSEPLRSVPQGGHPATREPRCETLRTRNQCDRFKKELNGVQLSAITYVHIILQPSPPATHMDFVSRAIPEMMRTGLVVVLLCVGDAHVSNLSRTGQGRSCMVWTCVATDCCRITLCAPFPKEHFLDMLRSSQLGEDICFQRDFVKHSICQGDSVASTSPRGLCRDNWAAPWKLPEGNTHGWSTSIWLL</sequence>